<reference evidence="2 3" key="1">
    <citation type="submission" date="2020-04" db="EMBL/GenBank/DDBJ databases">
        <title>Perkinsus olseni comparative genomics.</title>
        <authorList>
            <person name="Bogema D.R."/>
        </authorList>
    </citation>
    <scope>NUCLEOTIDE SEQUENCE [LARGE SCALE GENOMIC DNA]</scope>
    <source>
        <strain evidence="2">ATCC PRA-31</strain>
    </source>
</reference>
<proteinExistence type="predicted"/>
<evidence type="ECO:0000313" key="2">
    <source>
        <dbReference type="EMBL" id="KAF4672126.1"/>
    </source>
</evidence>
<dbReference type="AlphaFoldDB" id="A0A7J6ML03"/>
<name>A0A7J6ML03_PEROL</name>
<gene>
    <name evidence="2" type="ORF">FOL46_009434</name>
</gene>
<accession>A0A7J6ML03</accession>
<organism evidence="2 3">
    <name type="scientific">Perkinsus olseni</name>
    <name type="common">Perkinsus atlanticus</name>
    <dbReference type="NCBI Taxonomy" id="32597"/>
    <lineage>
        <taxon>Eukaryota</taxon>
        <taxon>Sar</taxon>
        <taxon>Alveolata</taxon>
        <taxon>Perkinsozoa</taxon>
        <taxon>Perkinsea</taxon>
        <taxon>Perkinsida</taxon>
        <taxon>Perkinsidae</taxon>
        <taxon>Perkinsus</taxon>
    </lineage>
</organism>
<feature type="region of interest" description="Disordered" evidence="1">
    <location>
        <begin position="458"/>
        <end position="492"/>
    </location>
</feature>
<comment type="caution">
    <text evidence="2">The sequence shown here is derived from an EMBL/GenBank/DDBJ whole genome shotgun (WGS) entry which is preliminary data.</text>
</comment>
<protein>
    <submittedName>
        <fullName evidence="2">Uncharacterized protein</fullName>
    </submittedName>
</protein>
<evidence type="ECO:0000313" key="3">
    <source>
        <dbReference type="Proteomes" id="UP000572268"/>
    </source>
</evidence>
<evidence type="ECO:0000256" key="1">
    <source>
        <dbReference type="SAM" id="MobiDB-lite"/>
    </source>
</evidence>
<dbReference type="Proteomes" id="UP000572268">
    <property type="component" value="Unassembled WGS sequence"/>
</dbReference>
<dbReference type="EMBL" id="JABANN010000086">
    <property type="protein sequence ID" value="KAF4672126.1"/>
    <property type="molecule type" value="Genomic_DNA"/>
</dbReference>
<sequence>MSCRLFVLPAVSTLAGRTGSKLVGPQASTQDLLKSTLRGWPVHLRESTWTFEDFSGENRILEESPSPALTSLVSATVGVARQSGEVHPDYATLMMTEMFLTSNKEHHTATHYVYLEEIARQLPTPPSVTSDSAAIQSWATYFAEHPSERLARRIGPYQRIREYLTEEPAAYAPLMVAYGLHNNAQDALVASHAALPSAGECFKTTSLWSRYHIFTHSEHGKPCIRVDLVHTGGNQGFRIFSLYQDNEGTEAGRLAPIDIAAINRVVARADAYTSETLGALQLQAYARVISLDQPQKTREFGLEWDDEASGLVKERKAVVLIHAMACGWPSYLKGYKLIMDSREYLAHLRMLQKKLNTFRDQLLRMDLLSITRISGAGFDIEGDGGGPQQTEPSTLQKQAYWEALLQKMSNLITTLKQIQTAMHRDFYLLGVAPGTHIYMSPAAVPEMLKLPERAEYKVGPTGEPTATSKATKRKARDAEAAKNSGEAPEVKRQKMERKIDLYNRAMDKVISNTIDAVEESAVPLRPAAPSATKSELEEGEVAVKGRGVRVEDVVKMLTTMTSAERQRHMR</sequence>